<comment type="caution">
    <text evidence="3">The sequence shown here is derived from an EMBL/GenBank/DDBJ whole genome shotgun (WGS) entry which is preliminary data.</text>
</comment>
<dbReference type="InterPro" id="IPR002656">
    <property type="entry name" value="Acyl_transf_3_dom"/>
</dbReference>
<dbReference type="GO" id="GO:0016746">
    <property type="term" value="F:acyltransferase activity"/>
    <property type="evidence" value="ECO:0007669"/>
    <property type="project" value="UniProtKB-KW"/>
</dbReference>
<accession>A0ABW5DSW6</accession>
<feature type="transmembrane region" description="Helical" evidence="1">
    <location>
        <begin position="98"/>
        <end position="116"/>
    </location>
</feature>
<reference evidence="4" key="1">
    <citation type="journal article" date="2019" name="Int. J. Syst. Evol. Microbiol.">
        <title>The Global Catalogue of Microorganisms (GCM) 10K type strain sequencing project: providing services to taxonomists for standard genome sequencing and annotation.</title>
        <authorList>
            <consortium name="The Broad Institute Genomics Platform"/>
            <consortium name="The Broad Institute Genome Sequencing Center for Infectious Disease"/>
            <person name="Wu L."/>
            <person name="Ma J."/>
        </authorList>
    </citation>
    <scope>NUCLEOTIDE SEQUENCE [LARGE SCALE GENOMIC DNA]</scope>
    <source>
        <strain evidence="4">CGMCC 1.19062</strain>
    </source>
</reference>
<dbReference type="PANTHER" id="PTHR36927:SF3">
    <property type="entry name" value="GLUCANS BIOSYNTHESIS PROTEIN C"/>
    <property type="match status" value="1"/>
</dbReference>
<keyword evidence="3" id="KW-0808">Transferase</keyword>
<feature type="transmembrane region" description="Helical" evidence="1">
    <location>
        <begin position="257"/>
        <end position="278"/>
    </location>
</feature>
<proteinExistence type="predicted"/>
<feature type="transmembrane region" description="Helical" evidence="1">
    <location>
        <begin position="21"/>
        <end position="39"/>
    </location>
</feature>
<evidence type="ECO:0000256" key="1">
    <source>
        <dbReference type="SAM" id="Phobius"/>
    </source>
</evidence>
<keyword evidence="3" id="KW-0012">Acyltransferase</keyword>
<feature type="transmembrane region" description="Helical" evidence="1">
    <location>
        <begin position="320"/>
        <end position="342"/>
    </location>
</feature>
<organism evidence="3 4">
    <name type="scientific">Lacibacterium aquatile</name>
    <dbReference type="NCBI Taxonomy" id="1168082"/>
    <lineage>
        <taxon>Bacteria</taxon>
        <taxon>Pseudomonadati</taxon>
        <taxon>Pseudomonadota</taxon>
        <taxon>Alphaproteobacteria</taxon>
        <taxon>Rhodospirillales</taxon>
        <taxon>Rhodospirillaceae</taxon>
    </lineage>
</organism>
<dbReference type="EMBL" id="JBHUIP010000012">
    <property type="protein sequence ID" value="MFD2264167.1"/>
    <property type="molecule type" value="Genomic_DNA"/>
</dbReference>
<gene>
    <name evidence="3" type="ORF">ACFSM5_14795</name>
</gene>
<keyword evidence="1" id="KW-0472">Membrane</keyword>
<dbReference type="Proteomes" id="UP001597295">
    <property type="component" value="Unassembled WGS sequence"/>
</dbReference>
<evidence type="ECO:0000313" key="4">
    <source>
        <dbReference type="Proteomes" id="UP001597295"/>
    </source>
</evidence>
<feature type="transmembrane region" description="Helical" evidence="1">
    <location>
        <begin position="231"/>
        <end position="250"/>
    </location>
</feature>
<feature type="transmembrane region" description="Helical" evidence="1">
    <location>
        <begin position="348"/>
        <end position="368"/>
    </location>
</feature>
<dbReference type="Pfam" id="PF01757">
    <property type="entry name" value="Acyl_transf_3"/>
    <property type="match status" value="1"/>
</dbReference>
<feature type="transmembrane region" description="Helical" evidence="1">
    <location>
        <begin position="158"/>
        <end position="179"/>
    </location>
</feature>
<dbReference type="RefSeq" id="WP_379877214.1">
    <property type="nucleotide sequence ID" value="NZ_JBHUIP010000012.1"/>
</dbReference>
<feature type="transmembrane region" description="Helical" evidence="1">
    <location>
        <begin position="191"/>
        <end position="211"/>
    </location>
</feature>
<protein>
    <submittedName>
        <fullName evidence="3">Acyltransferase family protein</fullName>
    </submittedName>
</protein>
<feature type="transmembrane region" description="Helical" evidence="1">
    <location>
        <begin position="51"/>
        <end position="78"/>
    </location>
</feature>
<evidence type="ECO:0000313" key="3">
    <source>
        <dbReference type="EMBL" id="MFD2264167.1"/>
    </source>
</evidence>
<keyword evidence="1" id="KW-1133">Transmembrane helix</keyword>
<keyword evidence="4" id="KW-1185">Reference proteome</keyword>
<evidence type="ECO:0000259" key="2">
    <source>
        <dbReference type="Pfam" id="PF01757"/>
    </source>
</evidence>
<dbReference type="InterPro" id="IPR050623">
    <property type="entry name" value="Glucan_succinyl_AcylTrfase"/>
</dbReference>
<name>A0ABW5DSW6_9PROT</name>
<keyword evidence="1" id="KW-0812">Transmembrane</keyword>
<dbReference type="PANTHER" id="PTHR36927">
    <property type="entry name" value="BLR4337 PROTEIN"/>
    <property type="match status" value="1"/>
</dbReference>
<feature type="domain" description="Acyltransferase 3" evidence="2">
    <location>
        <begin position="19"/>
        <end position="365"/>
    </location>
</feature>
<sequence>MKMPAESDPVRVDGRMLHVDHLRGLVILGLILFHTARLFDDDPWHMKDAGQYLAADILVAVFNVVQMPLLFLLTGLTIHFSLQKRTAGRFVQERGLRLLLPLVVGILVAVVPQVWVERIAHGLPGRSSPIDFDGGFLAFYPQFFQCCYPAANFSWHHLWFLVYLLAYSLALLPIFLLLRRAIWPKRLAEKLANGFGLCLLGLPVILAEVALRRSFPQTHALIDDWANHAHYGLLILIGWMIAASPLLATAVKRYGGYFLGAAVLLICLWLGLMLSGIRPTLEIRLILRTAAEWSALLGALGVGAAYLNRPLPFLTGFGRLSFPFYIFHQTAIVLLGYLFLAWSEQPLLKFLAIAGLSFAISLGLSRLVGTNRITAMLFGMR</sequence>
<feature type="transmembrane region" description="Helical" evidence="1">
    <location>
        <begin position="290"/>
        <end position="308"/>
    </location>
</feature>